<keyword evidence="2" id="KW-0882">Thioester bond</keyword>
<dbReference type="SUPFAM" id="SSF48239">
    <property type="entry name" value="Terpenoid cyclases/Protein prenyltransferases"/>
    <property type="match status" value="1"/>
</dbReference>
<dbReference type="PANTHER" id="PTHR11412">
    <property type="entry name" value="MACROGLOBULIN / COMPLEMENT"/>
    <property type="match status" value="1"/>
</dbReference>
<dbReference type="SMART" id="SM01419">
    <property type="entry name" value="Thiol-ester_cl"/>
    <property type="match status" value="1"/>
</dbReference>
<proteinExistence type="predicted"/>
<dbReference type="AlphaFoldDB" id="X0U4Q6"/>
<dbReference type="InterPro" id="IPR019742">
    <property type="entry name" value="MacrogloblnA2_CS"/>
</dbReference>
<dbReference type="Gene3D" id="1.50.10.20">
    <property type="match status" value="1"/>
</dbReference>
<keyword evidence="3" id="KW-1015">Disulfide bond</keyword>
<accession>X0U4Q6</accession>
<sequence>DWFDLLDDASQTVEIDANDIGGASFMISPKELGINSLQITARSTEAADAVIKTLIIEPEGVSREVVSNLNISEGDPATVTTDIPFDAVDGSGRAYLTVTSSYLTQTLEGLEELIQMPFGCGEQNMLLLAPDIYIIRYLQESGQVKPEIMAKAELLMITGYQRELTYRRSDGSFSAFGESDEIGSLWLTAFVLKTFAQATDLIYIDESVLSEAKAWITAHQNADGSFDQVGFVHHQELIGGVSGKDALTAYVAIALMEAGDNIGGAKAVAYLENQLSGMD</sequence>
<feature type="domain" description="Alpha-macroglobulin-like TED" evidence="4">
    <location>
        <begin position="100"/>
        <end position="260"/>
    </location>
</feature>
<name>X0U4Q6_9ZZZZ</name>
<dbReference type="Pfam" id="PF07678">
    <property type="entry name" value="TED_complement"/>
    <property type="match status" value="1"/>
</dbReference>
<gene>
    <name evidence="5" type="ORF">S01H1_28037</name>
</gene>
<evidence type="ECO:0000256" key="2">
    <source>
        <dbReference type="ARBA" id="ARBA00022966"/>
    </source>
</evidence>
<feature type="non-terminal residue" evidence="5">
    <location>
        <position position="279"/>
    </location>
</feature>
<dbReference type="PANTHER" id="PTHR11412:SF136">
    <property type="entry name" value="CD109 ANTIGEN"/>
    <property type="match status" value="1"/>
</dbReference>
<dbReference type="Gene3D" id="2.60.40.10">
    <property type="entry name" value="Immunoglobulins"/>
    <property type="match status" value="1"/>
</dbReference>
<dbReference type="InterPro" id="IPR011626">
    <property type="entry name" value="Alpha-macroglobulin_TED"/>
</dbReference>
<dbReference type="InterPro" id="IPR013783">
    <property type="entry name" value="Ig-like_fold"/>
</dbReference>
<evidence type="ECO:0000256" key="1">
    <source>
        <dbReference type="ARBA" id="ARBA00022729"/>
    </source>
</evidence>
<evidence type="ECO:0000259" key="4">
    <source>
        <dbReference type="Pfam" id="PF07678"/>
    </source>
</evidence>
<dbReference type="GO" id="GO:0005615">
    <property type="term" value="C:extracellular space"/>
    <property type="evidence" value="ECO:0007669"/>
    <property type="project" value="InterPro"/>
</dbReference>
<comment type="caution">
    <text evidence="5">The sequence shown here is derived from an EMBL/GenBank/DDBJ whole genome shotgun (WGS) entry which is preliminary data.</text>
</comment>
<organism evidence="5">
    <name type="scientific">marine sediment metagenome</name>
    <dbReference type="NCBI Taxonomy" id="412755"/>
    <lineage>
        <taxon>unclassified sequences</taxon>
        <taxon>metagenomes</taxon>
        <taxon>ecological metagenomes</taxon>
    </lineage>
</organism>
<protein>
    <recommendedName>
        <fullName evidence="4">Alpha-macroglobulin-like TED domain-containing protein</fullName>
    </recommendedName>
</protein>
<feature type="non-terminal residue" evidence="5">
    <location>
        <position position="1"/>
    </location>
</feature>
<evidence type="ECO:0000256" key="3">
    <source>
        <dbReference type="ARBA" id="ARBA00023157"/>
    </source>
</evidence>
<dbReference type="InterPro" id="IPR050473">
    <property type="entry name" value="A2M/Complement_sys"/>
</dbReference>
<reference evidence="5" key="1">
    <citation type="journal article" date="2014" name="Front. Microbiol.">
        <title>High frequency of phylogenetically diverse reductive dehalogenase-homologous genes in deep subseafloor sedimentary metagenomes.</title>
        <authorList>
            <person name="Kawai M."/>
            <person name="Futagami T."/>
            <person name="Toyoda A."/>
            <person name="Takaki Y."/>
            <person name="Nishi S."/>
            <person name="Hori S."/>
            <person name="Arai W."/>
            <person name="Tsubouchi T."/>
            <person name="Morono Y."/>
            <person name="Uchiyama I."/>
            <person name="Ito T."/>
            <person name="Fujiyama A."/>
            <person name="Inagaki F."/>
            <person name="Takami H."/>
        </authorList>
    </citation>
    <scope>NUCLEOTIDE SEQUENCE</scope>
    <source>
        <strain evidence="5">Expedition CK06-06</strain>
    </source>
</reference>
<dbReference type="PROSITE" id="PS00477">
    <property type="entry name" value="ALPHA_2_MACROGLOBULIN"/>
    <property type="match status" value="1"/>
</dbReference>
<dbReference type="InterPro" id="IPR047565">
    <property type="entry name" value="Alpha-macroglob_thiol-ester_cl"/>
</dbReference>
<keyword evidence="1" id="KW-0732">Signal</keyword>
<dbReference type="InterPro" id="IPR008930">
    <property type="entry name" value="Terpenoid_cyclase/PrenylTrfase"/>
</dbReference>
<evidence type="ECO:0000313" key="5">
    <source>
        <dbReference type="EMBL" id="GAF94351.1"/>
    </source>
</evidence>
<dbReference type="EMBL" id="BARS01017111">
    <property type="protein sequence ID" value="GAF94351.1"/>
    <property type="molecule type" value="Genomic_DNA"/>
</dbReference>